<organism evidence="1 2">
    <name type="scientific">Lujinxingia vulgaris</name>
    <dbReference type="NCBI Taxonomy" id="2600176"/>
    <lineage>
        <taxon>Bacteria</taxon>
        <taxon>Deltaproteobacteria</taxon>
        <taxon>Bradymonadales</taxon>
        <taxon>Lujinxingiaceae</taxon>
        <taxon>Lujinxingia</taxon>
    </lineage>
</organism>
<dbReference type="AlphaFoldDB" id="A0A5C6XFM7"/>
<comment type="caution">
    <text evidence="1">The sequence shown here is derived from an EMBL/GenBank/DDBJ whole genome shotgun (WGS) entry which is preliminary data.</text>
</comment>
<reference evidence="1 2" key="1">
    <citation type="submission" date="2019-08" db="EMBL/GenBank/DDBJ databases">
        <title>Bradymonadales sp. TMQ2.</title>
        <authorList>
            <person name="Liang Q."/>
        </authorList>
    </citation>
    <scope>NUCLEOTIDE SEQUENCE [LARGE SCALE GENOMIC DNA]</scope>
    <source>
        <strain evidence="1 2">TMQ2</strain>
    </source>
</reference>
<name>A0A5C6XFM7_9DELT</name>
<dbReference type="RefSeq" id="WP_146973260.1">
    <property type="nucleotide sequence ID" value="NZ_VOSL01000020.1"/>
</dbReference>
<dbReference type="OrthoDB" id="7585025at2"/>
<accession>A0A5C6XFM7</accession>
<protein>
    <recommendedName>
        <fullName evidence="3">Nucleotidyl transferase AbiEii/AbiGii toxin family protein</fullName>
    </recommendedName>
</protein>
<evidence type="ECO:0008006" key="3">
    <source>
        <dbReference type="Google" id="ProtNLM"/>
    </source>
</evidence>
<evidence type="ECO:0000313" key="2">
    <source>
        <dbReference type="Proteomes" id="UP000321046"/>
    </source>
</evidence>
<sequence>MTNKPQTADGYRASATQLVHQACLYLATILGDLLDDIVIVGGLVPSLLIPLESLPQGVEAHVGTQDLDLGLALALLQEERYREIAKRLRDRGFAPDVNDRGNQTFQRWVFEKDAARVTLDFLMPPVDDDAKGGKVKHLESDFAALVTPGLELAFQQFETIEITGKTLQNERTKRTVKVCGAAPFIILKALAFEGRGENKDAYDLVYVIQNHASQIEGIAKNLRKLSGSEYLQHALRILRDDFITIDGPGPLRTAHFLHGGPHDETQADVSALIQDLLGVLDADE</sequence>
<evidence type="ECO:0000313" key="1">
    <source>
        <dbReference type="EMBL" id="TXD41278.1"/>
    </source>
</evidence>
<gene>
    <name evidence="1" type="ORF">FRC96_04650</name>
</gene>
<dbReference type="EMBL" id="VOSL01000020">
    <property type="protein sequence ID" value="TXD41278.1"/>
    <property type="molecule type" value="Genomic_DNA"/>
</dbReference>
<proteinExistence type="predicted"/>
<dbReference type="Proteomes" id="UP000321046">
    <property type="component" value="Unassembled WGS sequence"/>
</dbReference>